<comment type="caution">
    <text evidence="2">The sequence shown here is derived from an EMBL/GenBank/DDBJ whole genome shotgun (WGS) entry which is preliminary data.</text>
</comment>
<evidence type="ECO:0000313" key="3">
    <source>
        <dbReference type="Proteomes" id="UP001596226"/>
    </source>
</evidence>
<feature type="compositionally biased region" description="Basic and acidic residues" evidence="1">
    <location>
        <begin position="19"/>
        <end position="29"/>
    </location>
</feature>
<reference evidence="3" key="1">
    <citation type="journal article" date="2019" name="Int. J. Syst. Evol. Microbiol.">
        <title>The Global Catalogue of Microorganisms (GCM) 10K type strain sequencing project: providing services to taxonomists for standard genome sequencing and annotation.</title>
        <authorList>
            <consortium name="The Broad Institute Genomics Platform"/>
            <consortium name="The Broad Institute Genome Sequencing Center for Infectious Disease"/>
            <person name="Wu L."/>
            <person name="Ma J."/>
        </authorList>
    </citation>
    <scope>NUCLEOTIDE SEQUENCE [LARGE SCALE GENOMIC DNA]</scope>
    <source>
        <strain evidence="3">CGMCC 4.7144</strain>
    </source>
</reference>
<accession>A0ABW1H052</accession>
<name>A0ABW1H052_9ACTN</name>
<evidence type="ECO:0000256" key="1">
    <source>
        <dbReference type="SAM" id="MobiDB-lite"/>
    </source>
</evidence>
<evidence type="ECO:0000313" key="2">
    <source>
        <dbReference type="EMBL" id="MFC5923030.1"/>
    </source>
</evidence>
<dbReference type="RefSeq" id="WP_377506961.1">
    <property type="nucleotide sequence ID" value="NZ_JBHSQS010000003.1"/>
</dbReference>
<dbReference type="Proteomes" id="UP001596226">
    <property type="component" value="Unassembled WGS sequence"/>
</dbReference>
<feature type="region of interest" description="Disordered" evidence="1">
    <location>
        <begin position="19"/>
        <end position="41"/>
    </location>
</feature>
<keyword evidence="3" id="KW-1185">Reference proteome</keyword>
<proteinExistence type="predicted"/>
<organism evidence="2 3">
    <name type="scientific">Micromonospora vulcania</name>
    <dbReference type="NCBI Taxonomy" id="1441873"/>
    <lineage>
        <taxon>Bacteria</taxon>
        <taxon>Bacillati</taxon>
        <taxon>Actinomycetota</taxon>
        <taxon>Actinomycetes</taxon>
        <taxon>Micromonosporales</taxon>
        <taxon>Micromonosporaceae</taxon>
        <taxon>Micromonospora</taxon>
    </lineage>
</organism>
<gene>
    <name evidence="2" type="ORF">ACFQGL_06700</name>
</gene>
<dbReference type="EMBL" id="JBHSQS010000003">
    <property type="protein sequence ID" value="MFC5923030.1"/>
    <property type="molecule type" value="Genomic_DNA"/>
</dbReference>
<sequence>MADDQAVDVPHADVEVRRLPGGREGERPGVDPAVEQSVSQVPAADTEIRVVGRGQELVDGHRISAVEFSGLHW</sequence>
<protein>
    <submittedName>
        <fullName evidence="2">Uncharacterized protein</fullName>
    </submittedName>
</protein>